<reference evidence="1" key="1">
    <citation type="submission" date="2021-02" db="EMBL/GenBank/DDBJ databases">
        <title>Natronoglycomyces albus gen. nov., sp. nov, a haloalkaliphilic actinobacterium from a soda solonchak soil.</title>
        <authorList>
            <person name="Sorokin D.Y."/>
            <person name="Khijniak T.V."/>
            <person name="Zakharycheva A.P."/>
            <person name="Boueva O.V."/>
            <person name="Ariskina E.V."/>
            <person name="Hahnke R.L."/>
            <person name="Bunk B."/>
            <person name="Sproer C."/>
            <person name="Schumann P."/>
            <person name="Evtushenko L.I."/>
            <person name="Kublanov I.V."/>
        </authorList>
    </citation>
    <scope>NUCLEOTIDE SEQUENCE</scope>
    <source>
        <strain evidence="1">DSM 106290</strain>
    </source>
</reference>
<protein>
    <recommendedName>
        <fullName evidence="3">Aminoglycoside phosphotransferase domain-containing protein</fullName>
    </recommendedName>
</protein>
<dbReference type="InterPro" id="IPR011009">
    <property type="entry name" value="Kinase-like_dom_sf"/>
</dbReference>
<dbReference type="RefSeq" id="WP_213172185.1">
    <property type="nucleotide sequence ID" value="NZ_CP070496.1"/>
</dbReference>
<evidence type="ECO:0000313" key="1">
    <source>
        <dbReference type="EMBL" id="QSB06174.1"/>
    </source>
</evidence>
<accession>A0A895XLG1</accession>
<keyword evidence="2" id="KW-1185">Reference proteome</keyword>
<evidence type="ECO:0008006" key="3">
    <source>
        <dbReference type="Google" id="ProtNLM"/>
    </source>
</evidence>
<proteinExistence type="predicted"/>
<gene>
    <name evidence="1" type="ORF">JQS30_04485</name>
</gene>
<name>A0A895XLG1_9ACTN</name>
<organism evidence="1 2">
    <name type="scientific">Natronoglycomyces albus</name>
    <dbReference type="NCBI Taxonomy" id="2811108"/>
    <lineage>
        <taxon>Bacteria</taxon>
        <taxon>Bacillati</taxon>
        <taxon>Actinomycetota</taxon>
        <taxon>Actinomycetes</taxon>
        <taxon>Glycomycetales</taxon>
        <taxon>Glycomycetaceae</taxon>
        <taxon>Natronoglycomyces</taxon>
    </lineage>
</organism>
<sequence length="417" mass="46280">MSEQVATHDDVERRASYLTEVINQLYPAPWSSATSPGEASRSYVVVPSRRKPRVLIPSASRRLAATALMRYSRPSTRMARLKRDAAAAALCLGLDRLLLPHRLHLSHPDPASAESINGYLSSALVDQGWADIHVTVHIGPARANRKPVLQVLNESSQTVAFVKIGVNDLTRDLVDAEASALRQLATGPELPGLRVPRLLHHGQWNEFTVLVTEALPAWHKPAFCSEARLHSCMRTLATKFGTAEYRLAYSPYLARLTQRLHLLAKRGEADTTTLTDAADDLIRELSHQKLTFGAWHGDWTEWNTSAAPEELYIWDWERFDTDVPLGFDLLHHRLQTDIISQGCDPTTAVLNLISQANQHLAPFGLLPGQARPTVLLYLVDLAARYLTDRQEQAGAALGALGQWLLPTLLRHVAKRSA</sequence>
<dbReference type="Proteomes" id="UP000662939">
    <property type="component" value="Chromosome"/>
</dbReference>
<dbReference type="AlphaFoldDB" id="A0A895XLG1"/>
<evidence type="ECO:0000313" key="2">
    <source>
        <dbReference type="Proteomes" id="UP000662939"/>
    </source>
</evidence>
<dbReference type="EMBL" id="CP070496">
    <property type="protein sequence ID" value="QSB06174.1"/>
    <property type="molecule type" value="Genomic_DNA"/>
</dbReference>
<dbReference type="KEGG" id="nav:JQS30_04485"/>
<dbReference type="SUPFAM" id="SSF56112">
    <property type="entry name" value="Protein kinase-like (PK-like)"/>
    <property type="match status" value="1"/>
</dbReference>